<comment type="caution">
    <text evidence="1">The sequence shown here is derived from an EMBL/GenBank/DDBJ whole genome shotgun (WGS) entry which is preliminary data.</text>
</comment>
<keyword evidence="2" id="KW-1185">Reference proteome</keyword>
<evidence type="ECO:0000313" key="2">
    <source>
        <dbReference type="Proteomes" id="UP001153148"/>
    </source>
</evidence>
<name>A0ABN7P1E6_TIMPD</name>
<sequence>MKHCKTLERLGHDVCVAATKTRPKPKEVCKGREVWRKSLTQNVVIEEGEVDEDINENILAAVSDDYNTNTVADIENGITNFAEYAYQDVDLTNYFRYHLLENTVIDIKSYSRDLLEDRRRYIKNDFNGV</sequence>
<dbReference type="EMBL" id="CAJPIN010010518">
    <property type="protein sequence ID" value="CAG2059786.1"/>
    <property type="molecule type" value="Genomic_DNA"/>
</dbReference>
<gene>
    <name evidence="1" type="ORF">TPAB3V08_LOCUS6745</name>
</gene>
<reference evidence="1" key="1">
    <citation type="submission" date="2021-03" db="EMBL/GenBank/DDBJ databases">
        <authorList>
            <person name="Tran Van P."/>
        </authorList>
    </citation>
    <scope>NUCLEOTIDE SEQUENCE</scope>
</reference>
<feature type="non-terminal residue" evidence="1">
    <location>
        <position position="129"/>
    </location>
</feature>
<organism evidence="1 2">
    <name type="scientific">Timema podura</name>
    <name type="common">Walking stick</name>
    <dbReference type="NCBI Taxonomy" id="61482"/>
    <lineage>
        <taxon>Eukaryota</taxon>
        <taxon>Metazoa</taxon>
        <taxon>Ecdysozoa</taxon>
        <taxon>Arthropoda</taxon>
        <taxon>Hexapoda</taxon>
        <taxon>Insecta</taxon>
        <taxon>Pterygota</taxon>
        <taxon>Neoptera</taxon>
        <taxon>Polyneoptera</taxon>
        <taxon>Phasmatodea</taxon>
        <taxon>Timematodea</taxon>
        <taxon>Timematoidea</taxon>
        <taxon>Timematidae</taxon>
        <taxon>Timema</taxon>
    </lineage>
</organism>
<dbReference type="Proteomes" id="UP001153148">
    <property type="component" value="Unassembled WGS sequence"/>
</dbReference>
<accession>A0ABN7P1E6</accession>
<evidence type="ECO:0000313" key="1">
    <source>
        <dbReference type="EMBL" id="CAG2059786.1"/>
    </source>
</evidence>
<proteinExistence type="predicted"/>
<protein>
    <submittedName>
        <fullName evidence="1">Uncharacterized protein</fullName>
    </submittedName>
</protein>